<dbReference type="InterPro" id="IPR041577">
    <property type="entry name" value="RT_RNaseH_2"/>
</dbReference>
<proteinExistence type="predicted"/>
<protein>
    <recommendedName>
        <fullName evidence="2">Reverse transcriptase/retrotransposon-derived protein RNase H-like domain-containing protein</fullName>
    </recommendedName>
</protein>
<dbReference type="PANTHER" id="PTHR37984">
    <property type="entry name" value="PROTEIN CBG26694"/>
    <property type="match status" value="1"/>
</dbReference>
<name>A0A9Q3BPX0_9BASI</name>
<dbReference type="InterPro" id="IPR050951">
    <property type="entry name" value="Retrovirus_Pol_polyprotein"/>
</dbReference>
<reference evidence="3" key="1">
    <citation type="submission" date="2021-03" db="EMBL/GenBank/DDBJ databases">
        <title>Draft genome sequence of rust myrtle Austropuccinia psidii MF-1, a brazilian biotype.</title>
        <authorList>
            <person name="Quecine M.C."/>
            <person name="Pachon D.M.R."/>
            <person name="Bonatelli M.L."/>
            <person name="Correr F.H."/>
            <person name="Franceschini L.M."/>
            <person name="Leite T.F."/>
            <person name="Margarido G.R.A."/>
            <person name="Almeida C.A."/>
            <person name="Ferrarezi J.A."/>
            <person name="Labate C.A."/>
        </authorList>
    </citation>
    <scope>NUCLEOTIDE SEQUENCE</scope>
    <source>
        <strain evidence="3">MF-1</strain>
    </source>
</reference>
<evidence type="ECO:0000259" key="2">
    <source>
        <dbReference type="Pfam" id="PF17919"/>
    </source>
</evidence>
<dbReference type="AlphaFoldDB" id="A0A9Q3BPX0"/>
<evidence type="ECO:0000313" key="3">
    <source>
        <dbReference type="EMBL" id="MBW0470084.1"/>
    </source>
</evidence>
<keyword evidence="4" id="KW-1185">Reference proteome</keyword>
<dbReference type="InterPro" id="IPR043502">
    <property type="entry name" value="DNA/RNA_pol_sf"/>
</dbReference>
<dbReference type="Proteomes" id="UP000765509">
    <property type="component" value="Unassembled WGS sequence"/>
</dbReference>
<accession>A0A9Q3BPX0</accession>
<dbReference type="OrthoDB" id="3245114at2759"/>
<evidence type="ECO:0000256" key="1">
    <source>
        <dbReference type="ARBA" id="ARBA00023268"/>
    </source>
</evidence>
<comment type="caution">
    <text evidence="3">The sequence shown here is derived from an EMBL/GenBank/DDBJ whole genome shotgun (WGS) entry which is preliminary data.</text>
</comment>
<organism evidence="3 4">
    <name type="scientific">Austropuccinia psidii MF-1</name>
    <dbReference type="NCBI Taxonomy" id="1389203"/>
    <lineage>
        <taxon>Eukaryota</taxon>
        <taxon>Fungi</taxon>
        <taxon>Dikarya</taxon>
        <taxon>Basidiomycota</taxon>
        <taxon>Pucciniomycotina</taxon>
        <taxon>Pucciniomycetes</taxon>
        <taxon>Pucciniales</taxon>
        <taxon>Sphaerophragmiaceae</taxon>
        <taxon>Austropuccinia</taxon>
    </lineage>
</organism>
<dbReference type="PANTHER" id="PTHR37984:SF5">
    <property type="entry name" value="PROTEIN NYNRIN-LIKE"/>
    <property type="match status" value="1"/>
</dbReference>
<sequence length="213" mass="24455">MKVNISLKPQFVVLEDAHIQQFLLGTDYQRMYGIDIYNSKNRYISIGTNKEKKFSLDIYQISTNEPLGELLNELREGKFSTSLTSKQKDSLLKILRKNRTVFSIAISLYKLCSKDVVFEITKERRDAYERIKHELTNSPVLTLPEFGLPFKLYIDTACSQGLGAALQERQTVDGEPRKGVICYTSRKPEESEARYGSTQTECLCLVWALDKLH</sequence>
<feature type="domain" description="Reverse transcriptase/retrotransposon-derived protein RNase H-like" evidence="2">
    <location>
        <begin position="121"/>
        <end position="213"/>
    </location>
</feature>
<dbReference type="GO" id="GO:0003824">
    <property type="term" value="F:catalytic activity"/>
    <property type="evidence" value="ECO:0007669"/>
    <property type="project" value="UniProtKB-KW"/>
</dbReference>
<dbReference type="EMBL" id="AVOT02002357">
    <property type="protein sequence ID" value="MBW0470084.1"/>
    <property type="molecule type" value="Genomic_DNA"/>
</dbReference>
<evidence type="ECO:0000313" key="4">
    <source>
        <dbReference type="Proteomes" id="UP000765509"/>
    </source>
</evidence>
<gene>
    <name evidence="3" type="ORF">O181_009799</name>
</gene>
<dbReference type="Pfam" id="PF17919">
    <property type="entry name" value="RT_RNaseH_2"/>
    <property type="match status" value="1"/>
</dbReference>
<dbReference type="SUPFAM" id="SSF56672">
    <property type="entry name" value="DNA/RNA polymerases"/>
    <property type="match status" value="1"/>
</dbReference>
<keyword evidence="1" id="KW-0511">Multifunctional enzyme</keyword>